<sequence precursor="true">MRFKFTITTLCMLLSFAFLQAQSYVQIGNGDVSTSYPVYGYYNYAWYSSIYEQADLGEAKQITQIAFDCTNGPKTNTNQKIYIKHTSNDIFASSAYENPESSGYTLVFDGDITFDGWTVITLDTPFDYNGSDNLIVHYENRDGDYDYESFNSTASTTHNNKSAGSDEAFPASAGNLNPYPSSLPNIRFYYTSNGPGTPTNPNPAENAIYVDAEALLEFELDENTATYDVYFSADEASVINQEAAALITDDAVASGAGTYTADPSTELLTSKTTYYWQVVASDGTETSTSPVWAFEVQKIISQFPYAQNFEGTSDVVFPIIYAPDESDWKWTTGTGSWNSRGSYAQNGDSCAYISPSFLDQNTNYELVTPRFNLPEDMQISFWWFNGDSIPGGKIANVDSCYFQVTPDGGTSWITLATLAPAEAQEEYVQEVADLTSYAGNNTYLRWVYKIIDAASYPKPVFLDNIEIKSSASGAEITLNPTTLAFEDIFIGGYYELPVAISNGNATQDLTITNVNTPDGYTCNYSGTIAGGTSDTAIISFEPATAGTFNGDITFNIDGNFSGENSLPVSGNGLEPLTEIFEYFDNTEVNSLPENWNKVDNPENAYHYAKVVSALSYEYNSAPNVLRLYNAADFTHPLMAITPGLTNFDTNILEFYAIKSAQDSLDLFVGVMDNPKDPNSFSTTDTIQVTQELTKYTISFDAANTKPYIAFAHGLNDSVTSSIRIDDVVWKNPNNTGLPTAAGNIYPIDNNTNVDIMNAIPFRWSNEGGEPTGYRISLGSSTDAFEIVDNVDVGNLTQFNFGDELEYNTTYYWKVVPYNENGDAENVEIWSFTTMPDPTISAYPWSEDFNNYTTHFLPDGEPRYPMGWSLETNNTAWDKLANNATFPNNANSDSIAMHVINFDFSNPLDDWLFTPPMQMQAGNDYHISFWYKAIDFVGNGTFEKMEVKIGNAHTGTAMTEEIFFDNNITPADYREYTTTFSPSISGDFYIGFHAMSDPMQGILVIDDVSIDEEVGITNNQTTENALKVYPNPGNGIFQIKARGAYKVEVLNAIGKIVIRKQMQDATSIDLTGYSQGLYIINLKTENNTYSHRIILN</sequence>
<keyword evidence="5" id="KW-1185">Reference proteome</keyword>
<evidence type="ECO:0000313" key="4">
    <source>
        <dbReference type="EMBL" id="ALO16962.1"/>
    </source>
</evidence>
<dbReference type="InterPro" id="IPR026444">
    <property type="entry name" value="Secre_tail"/>
</dbReference>
<dbReference type="OrthoDB" id="9815657at2"/>
<dbReference type="InterPro" id="IPR036116">
    <property type="entry name" value="FN3_sf"/>
</dbReference>
<dbReference type="EMBL" id="CP013118">
    <property type="protein sequence ID" value="ALO16962.1"/>
    <property type="molecule type" value="Genomic_DNA"/>
</dbReference>
<evidence type="ECO:0000259" key="3">
    <source>
        <dbReference type="Pfam" id="PF18962"/>
    </source>
</evidence>
<dbReference type="Gene3D" id="2.60.120.260">
    <property type="entry name" value="Galactose-binding domain-like"/>
    <property type="match status" value="1"/>
</dbReference>
<dbReference type="Proteomes" id="UP000064893">
    <property type="component" value="Chromosome"/>
</dbReference>
<evidence type="ECO:0000256" key="2">
    <source>
        <dbReference type="SAM" id="SignalP"/>
    </source>
</evidence>
<reference evidence="4 5" key="1">
    <citation type="submission" date="2015-11" db="EMBL/GenBank/DDBJ databases">
        <title>Description and complete genome sequence of a novel strain predominating in hypersaline microbial mats and representing a new family of the Bacteriodetes phylum.</title>
        <authorList>
            <person name="Spring S."/>
            <person name="Bunk B."/>
            <person name="Sproer C."/>
            <person name="Klenk H.-P."/>
        </authorList>
    </citation>
    <scope>NUCLEOTIDE SEQUENCE [LARGE SCALE GENOMIC DNA]</scope>
    <source>
        <strain evidence="4 5">L21-Spi-D4</strain>
    </source>
</reference>
<evidence type="ECO:0000256" key="1">
    <source>
        <dbReference type="SAM" id="MobiDB-lite"/>
    </source>
</evidence>
<dbReference type="KEGG" id="blq:L21SP5_03349"/>
<dbReference type="NCBIfam" id="TIGR04183">
    <property type="entry name" value="Por_Secre_tail"/>
    <property type="match status" value="1"/>
</dbReference>
<feature type="domain" description="Secretion system C-terminal sorting" evidence="3">
    <location>
        <begin position="1027"/>
        <end position="1093"/>
    </location>
</feature>
<dbReference type="Pfam" id="PF18962">
    <property type="entry name" value="Por_Secre_tail"/>
    <property type="match status" value="1"/>
</dbReference>
<dbReference type="STRING" id="1307839.L21SP5_03349"/>
<feature type="signal peptide" evidence="2">
    <location>
        <begin position="1"/>
        <end position="21"/>
    </location>
</feature>
<dbReference type="AlphaFoldDB" id="A0A0S2I3Z6"/>
<proteinExistence type="predicted"/>
<keyword evidence="2" id="KW-0732">Signal</keyword>
<accession>A0A0S2I3Z6</accession>
<dbReference type="GO" id="GO:0004553">
    <property type="term" value="F:hydrolase activity, hydrolyzing O-glycosyl compounds"/>
    <property type="evidence" value="ECO:0007669"/>
    <property type="project" value="UniProtKB-ARBA"/>
</dbReference>
<dbReference type="SUPFAM" id="SSF49899">
    <property type="entry name" value="Concanavalin A-like lectins/glucanases"/>
    <property type="match status" value="1"/>
</dbReference>
<feature type="region of interest" description="Disordered" evidence="1">
    <location>
        <begin position="156"/>
        <end position="176"/>
    </location>
</feature>
<name>A0A0S2I3Z6_9BACT</name>
<dbReference type="Gene3D" id="2.60.40.10">
    <property type="entry name" value="Immunoglobulins"/>
    <property type="match status" value="3"/>
</dbReference>
<dbReference type="NCBIfam" id="NF038128">
    <property type="entry name" value="choice_anch_J"/>
    <property type="match status" value="2"/>
</dbReference>
<organism evidence="4 5">
    <name type="scientific">Salinivirga cyanobacteriivorans</name>
    <dbReference type="NCBI Taxonomy" id="1307839"/>
    <lineage>
        <taxon>Bacteria</taxon>
        <taxon>Pseudomonadati</taxon>
        <taxon>Bacteroidota</taxon>
        <taxon>Bacteroidia</taxon>
        <taxon>Bacteroidales</taxon>
        <taxon>Salinivirgaceae</taxon>
        <taxon>Salinivirga</taxon>
    </lineage>
</organism>
<dbReference type="InterPro" id="IPR013320">
    <property type="entry name" value="ConA-like_dom_sf"/>
</dbReference>
<dbReference type="GO" id="GO:0005975">
    <property type="term" value="P:carbohydrate metabolic process"/>
    <property type="evidence" value="ECO:0007669"/>
    <property type="project" value="UniProtKB-ARBA"/>
</dbReference>
<protein>
    <recommendedName>
        <fullName evidence="3">Secretion system C-terminal sorting domain-containing protein</fullName>
    </recommendedName>
</protein>
<feature type="chain" id="PRO_5006599495" description="Secretion system C-terminal sorting domain-containing protein" evidence="2">
    <location>
        <begin position="22"/>
        <end position="1095"/>
    </location>
</feature>
<evidence type="ECO:0000313" key="5">
    <source>
        <dbReference type="Proteomes" id="UP000064893"/>
    </source>
</evidence>
<dbReference type="Gene3D" id="2.60.120.200">
    <property type="match status" value="2"/>
</dbReference>
<gene>
    <name evidence="4" type="ORF">L21SP5_03349</name>
</gene>
<dbReference type="InterPro" id="IPR013783">
    <property type="entry name" value="Ig-like_fold"/>
</dbReference>
<dbReference type="SUPFAM" id="SSF49265">
    <property type="entry name" value="Fibronectin type III"/>
    <property type="match status" value="1"/>
</dbReference>
<dbReference type="RefSeq" id="WP_057954301.1">
    <property type="nucleotide sequence ID" value="NZ_CP013118.1"/>
</dbReference>